<dbReference type="AlphaFoldDB" id="A0A0B1P4J8"/>
<dbReference type="PANTHER" id="PTHR47657">
    <property type="entry name" value="STEROL REGULATORY ELEMENT-BINDING PROTEIN ECM22"/>
    <property type="match status" value="1"/>
</dbReference>
<dbReference type="EMBL" id="JNVN01002556">
    <property type="protein sequence ID" value="KHJ31821.1"/>
    <property type="molecule type" value="Genomic_DNA"/>
</dbReference>
<dbReference type="InterPro" id="IPR036864">
    <property type="entry name" value="Zn2-C6_fun-type_DNA-bd_sf"/>
</dbReference>
<feature type="compositionally biased region" description="Low complexity" evidence="2">
    <location>
        <begin position="1"/>
        <end position="15"/>
    </location>
</feature>
<reference evidence="4 5" key="1">
    <citation type="journal article" date="2014" name="BMC Genomics">
        <title>Adaptive genomic structural variation in the grape powdery mildew pathogen, Erysiphe necator.</title>
        <authorList>
            <person name="Jones L."/>
            <person name="Riaz S."/>
            <person name="Morales-Cruz A."/>
            <person name="Amrine K.C."/>
            <person name="McGuire B."/>
            <person name="Gubler W.D."/>
            <person name="Walker M.A."/>
            <person name="Cantu D."/>
        </authorList>
    </citation>
    <scope>NUCLEOTIDE SEQUENCE [LARGE SCALE GENOMIC DNA]</scope>
    <source>
        <strain evidence="5">c</strain>
    </source>
</reference>
<dbReference type="HOGENOM" id="CLU_024934_6_0_1"/>
<dbReference type="PANTHER" id="PTHR47657:SF14">
    <property type="entry name" value="ZN(2)-C6 FUNGAL-TYPE DOMAIN-CONTAINING PROTEIN"/>
    <property type="match status" value="1"/>
</dbReference>
<protein>
    <submittedName>
        <fullName evidence="4">Putative c6 transcription factor</fullName>
    </submittedName>
</protein>
<dbReference type="Pfam" id="PF00172">
    <property type="entry name" value="Zn_clus"/>
    <property type="match status" value="1"/>
</dbReference>
<sequence>MDLQGSQTGSSNTSTDATATGGLRAVAKNKFPRLYHNKSRTGCQRCRARRVKCSETHPVCTNCSRHGVDCVYDRGVRLANQSINSSSKSSQRRANNSRLRTENSQTYNLLTDSLQVATAGLPENRSRRLLELRLLHNYIENTCHGLLSCNDLSVYRTWQFDIPRMALKQESLLHGIFSISSLQLLRLTPDDLDLRKAQEFYFSAARATTDVDNGYISKENADAIWFAQVLFQINLFASLEGRILEPYVPPLQWLEAIQGHRNMLSPPPNLSKLFRTNAVMVILSNPDLTDHDQIFSALNRQSLSGLMALDRHEEMWDLEAQRAYERTLSYIGSIRKASLEGEHNLVMAGRIVGFPLFAPFKFIKFVEKQHPRALAMLACFFHLASKHTENIWWMGSTPLREFQAIQRLLPSEWHSLITP</sequence>
<dbReference type="PROSITE" id="PS00463">
    <property type="entry name" value="ZN2_CY6_FUNGAL_1"/>
    <property type="match status" value="1"/>
</dbReference>
<dbReference type="PROSITE" id="PS50048">
    <property type="entry name" value="ZN2_CY6_FUNGAL_2"/>
    <property type="match status" value="1"/>
</dbReference>
<dbReference type="OMA" id="EPCIYDR"/>
<evidence type="ECO:0000313" key="4">
    <source>
        <dbReference type="EMBL" id="KHJ31821.1"/>
    </source>
</evidence>
<dbReference type="OrthoDB" id="3546279at2759"/>
<proteinExistence type="predicted"/>
<feature type="compositionally biased region" description="Low complexity" evidence="2">
    <location>
        <begin position="82"/>
        <end position="98"/>
    </location>
</feature>
<feature type="region of interest" description="Disordered" evidence="2">
    <location>
        <begin position="82"/>
        <end position="102"/>
    </location>
</feature>
<dbReference type="CDD" id="cd00067">
    <property type="entry name" value="GAL4"/>
    <property type="match status" value="1"/>
</dbReference>
<feature type="domain" description="Zn(2)-C6 fungal-type" evidence="3">
    <location>
        <begin position="42"/>
        <end position="72"/>
    </location>
</feature>
<evidence type="ECO:0000313" key="5">
    <source>
        <dbReference type="Proteomes" id="UP000030854"/>
    </source>
</evidence>
<feature type="region of interest" description="Disordered" evidence="2">
    <location>
        <begin position="1"/>
        <end position="21"/>
    </location>
</feature>
<dbReference type="InterPro" id="IPR052400">
    <property type="entry name" value="Zn2-C6_fungal_TF"/>
</dbReference>
<keyword evidence="5" id="KW-1185">Reference proteome</keyword>
<comment type="caution">
    <text evidence="4">The sequence shown here is derived from an EMBL/GenBank/DDBJ whole genome shotgun (WGS) entry which is preliminary data.</text>
</comment>
<evidence type="ECO:0000256" key="1">
    <source>
        <dbReference type="ARBA" id="ARBA00023242"/>
    </source>
</evidence>
<gene>
    <name evidence="4" type="ORF">EV44_g3485</name>
</gene>
<evidence type="ECO:0000256" key="2">
    <source>
        <dbReference type="SAM" id="MobiDB-lite"/>
    </source>
</evidence>
<accession>A0A0B1P4J8</accession>
<keyword evidence="1" id="KW-0539">Nucleus</keyword>
<dbReference type="GO" id="GO:0008270">
    <property type="term" value="F:zinc ion binding"/>
    <property type="evidence" value="ECO:0007669"/>
    <property type="project" value="InterPro"/>
</dbReference>
<dbReference type="Gene3D" id="4.10.240.10">
    <property type="entry name" value="Zn(2)-C6 fungal-type DNA-binding domain"/>
    <property type="match status" value="1"/>
</dbReference>
<organism evidence="4 5">
    <name type="scientific">Uncinula necator</name>
    <name type="common">Grape powdery mildew</name>
    <dbReference type="NCBI Taxonomy" id="52586"/>
    <lineage>
        <taxon>Eukaryota</taxon>
        <taxon>Fungi</taxon>
        <taxon>Dikarya</taxon>
        <taxon>Ascomycota</taxon>
        <taxon>Pezizomycotina</taxon>
        <taxon>Leotiomycetes</taxon>
        <taxon>Erysiphales</taxon>
        <taxon>Erysiphaceae</taxon>
        <taxon>Erysiphe</taxon>
    </lineage>
</organism>
<dbReference type="SMART" id="SM00066">
    <property type="entry name" value="GAL4"/>
    <property type="match status" value="1"/>
</dbReference>
<dbReference type="GO" id="GO:0000981">
    <property type="term" value="F:DNA-binding transcription factor activity, RNA polymerase II-specific"/>
    <property type="evidence" value="ECO:0007669"/>
    <property type="project" value="InterPro"/>
</dbReference>
<dbReference type="SUPFAM" id="SSF57701">
    <property type="entry name" value="Zn2/Cys6 DNA-binding domain"/>
    <property type="match status" value="1"/>
</dbReference>
<evidence type="ECO:0000259" key="3">
    <source>
        <dbReference type="PROSITE" id="PS50048"/>
    </source>
</evidence>
<dbReference type="STRING" id="52586.A0A0B1P4J8"/>
<dbReference type="Proteomes" id="UP000030854">
    <property type="component" value="Unassembled WGS sequence"/>
</dbReference>
<name>A0A0B1P4J8_UNCNE</name>
<dbReference type="InterPro" id="IPR001138">
    <property type="entry name" value="Zn2Cys6_DnaBD"/>
</dbReference>